<dbReference type="NCBIfam" id="NF002208">
    <property type="entry name" value="PRK01099.1-3"/>
    <property type="match status" value="1"/>
</dbReference>
<dbReference type="GO" id="GO:0005736">
    <property type="term" value="C:RNA polymerase I complex"/>
    <property type="evidence" value="ECO:0007669"/>
    <property type="project" value="TreeGrafter"/>
</dbReference>
<keyword evidence="1" id="KW-0240">DNA-directed RNA polymerase</keyword>
<evidence type="ECO:0000313" key="4">
    <source>
        <dbReference type="Proteomes" id="UP000515146"/>
    </source>
</evidence>
<name>A0A6P6YC43_DERPT</name>
<evidence type="ECO:0000256" key="1">
    <source>
        <dbReference type="ARBA" id="ARBA00022478"/>
    </source>
</evidence>
<keyword evidence="4" id="KW-1185">Reference proteome</keyword>
<evidence type="ECO:0000256" key="2">
    <source>
        <dbReference type="ARBA" id="ARBA00023163"/>
    </source>
</evidence>
<dbReference type="InterPro" id="IPR006110">
    <property type="entry name" value="Pol_omega/Rpo6/RPB6"/>
</dbReference>
<dbReference type="Proteomes" id="UP000515146">
    <property type="component" value="Unplaced"/>
</dbReference>
<evidence type="ECO:0000313" key="5">
    <source>
        <dbReference type="RefSeq" id="XP_027202229.1"/>
    </source>
</evidence>
<dbReference type="GO" id="GO:0005665">
    <property type="term" value="C:RNA polymerase II, core complex"/>
    <property type="evidence" value="ECO:0007669"/>
    <property type="project" value="TreeGrafter"/>
</dbReference>
<dbReference type="GO" id="GO:0006366">
    <property type="term" value="P:transcription by RNA polymerase II"/>
    <property type="evidence" value="ECO:0007669"/>
    <property type="project" value="TreeGrafter"/>
</dbReference>
<dbReference type="GO" id="GO:0006360">
    <property type="term" value="P:transcription by RNA polymerase I"/>
    <property type="evidence" value="ECO:0007669"/>
    <property type="project" value="TreeGrafter"/>
</dbReference>
<dbReference type="InterPro" id="IPR036161">
    <property type="entry name" value="RPB6/omega-like_sf"/>
</dbReference>
<dbReference type="InterPro" id="IPR006111">
    <property type="entry name" value="Rpo6/Rpb6"/>
</dbReference>
<dbReference type="FunCoup" id="A0A6P6YC43">
    <property type="interactions" value="973"/>
</dbReference>
<dbReference type="PIRSF" id="PIRSF000778">
    <property type="entry name" value="RpoK/RPB6"/>
    <property type="match status" value="1"/>
</dbReference>
<reference evidence="5" key="1">
    <citation type="submission" date="2025-08" db="UniProtKB">
        <authorList>
            <consortium name="RefSeq"/>
        </authorList>
    </citation>
    <scope>IDENTIFICATION</scope>
    <source>
        <strain evidence="5">Airmid</strain>
    </source>
</reference>
<dbReference type="GO" id="GO:0003899">
    <property type="term" value="F:DNA-directed RNA polymerase activity"/>
    <property type="evidence" value="ECO:0007669"/>
    <property type="project" value="InterPro"/>
</dbReference>
<dbReference type="PANTHER" id="PTHR47227">
    <property type="entry name" value="DNA-DIRECTED RNA POLYMERASE SUBUNIT K"/>
    <property type="match status" value="1"/>
</dbReference>
<gene>
    <name evidence="5" type="primary">LOC113796191</name>
</gene>
<evidence type="ECO:0000256" key="3">
    <source>
        <dbReference type="ARBA" id="ARBA00030456"/>
    </source>
</evidence>
<protein>
    <recommendedName>
        <fullName evidence="3">RPB6 homolog</fullName>
    </recommendedName>
</protein>
<proteinExistence type="predicted"/>
<organism evidence="4 5">
    <name type="scientific">Dermatophagoides pteronyssinus</name>
    <name type="common">European house dust mite</name>
    <dbReference type="NCBI Taxonomy" id="6956"/>
    <lineage>
        <taxon>Eukaryota</taxon>
        <taxon>Metazoa</taxon>
        <taxon>Ecdysozoa</taxon>
        <taxon>Arthropoda</taxon>
        <taxon>Chelicerata</taxon>
        <taxon>Arachnida</taxon>
        <taxon>Acari</taxon>
        <taxon>Acariformes</taxon>
        <taxon>Sarcoptiformes</taxon>
        <taxon>Astigmata</taxon>
        <taxon>Psoroptidia</taxon>
        <taxon>Analgoidea</taxon>
        <taxon>Pyroglyphidae</taxon>
        <taxon>Dermatophagoidinae</taxon>
        <taxon>Dermatophagoides</taxon>
    </lineage>
</organism>
<dbReference type="OrthoDB" id="259769at2759"/>
<dbReference type="AlphaFoldDB" id="A0A6P6YC43"/>
<dbReference type="Pfam" id="PF01192">
    <property type="entry name" value="RNA_pol_Rpb6"/>
    <property type="match status" value="1"/>
</dbReference>
<dbReference type="GO" id="GO:0003677">
    <property type="term" value="F:DNA binding"/>
    <property type="evidence" value="ECO:0007669"/>
    <property type="project" value="InterPro"/>
</dbReference>
<dbReference type="RefSeq" id="XP_027202229.1">
    <property type="nucleotide sequence ID" value="XM_027346428.1"/>
</dbReference>
<dbReference type="GO" id="GO:0005666">
    <property type="term" value="C:RNA polymerase III complex"/>
    <property type="evidence" value="ECO:0007669"/>
    <property type="project" value="TreeGrafter"/>
</dbReference>
<dbReference type="Gene3D" id="3.90.940.10">
    <property type="match status" value="1"/>
</dbReference>
<accession>A0A6P6YC43</accession>
<sequence length="137" mass="15402">MSENEILNNLSDADDFNSDFDNLSDASLNNQTNDDINSSIIFPAEDETNHRLNTRPAIGARKTSPYMTRFEKAKLIGTRALQISLGAPLTVQVDCESDPIILAERELIAKTIPFIVRRYLPNGEYEDWSVSELLLNN</sequence>
<dbReference type="KEGG" id="dpte:113796191"/>
<keyword evidence="2" id="KW-0804">Transcription</keyword>
<dbReference type="GO" id="GO:0042797">
    <property type="term" value="P:tRNA transcription by RNA polymerase III"/>
    <property type="evidence" value="ECO:0007669"/>
    <property type="project" value="TreeGrafter"/>
</dbReference>
<dbReference type="PANTHER" id="PTHR47227:SF5">
    <property type="entry name" value="DNA-DIRECTED RNA POLYMERASES I, II, AND III SUBUNIT RPABC2"/>
    <property type="match status" value="1"/>
</dbReference>
<dbReference type="SUPFAM" id="SSF63562">
    <property type="entry name" value="RPB6/omega subunit-like"/>
    <property type="match status" value="1"/>
</dbReference>
<dbReference type="InParanoid" id="A0A6P6YC43"/>